<proteinExistence type="predicted"/>
<evidence type="ECO:0000313" key="1">
    <source>
        <dbReference type="EMBL" id="GBM60650.1"/>
    </source>
</evidence>
<organism evidence="1 2">
    <name type="scientific">Araneus ventricosus</name>
    <name type="common">Orbweaver spider</name>
    <name type="synonym">Epeira ventricosa</name>
    <dbReference type="NCBI Taxonomy" id="182803"/>
    <lineage>
        <taxon>Eukaryota</taxon>
        <taxon>Metazoa</taxon>
        <taxon>Ecdysozoa</taxon>
        <taxon>Arthropoda</taxon>
        <taxon>Chelicerata</taxon>
        <taxon>Arachnida</taxon>
        <taxon>Araneae</taxon>
        <taxon>Araneomorphae</taxon>
        <taxon>Entelegynae</taxon>
        <taxon>Araneoidea</taxon>
        <taxon>Araneidae</taxon>
        <taxon>Araneus</taxon>
    </lineage>
</organism>
<name>A0A4Y2H3I7_ARAVE</name>
<evidence type="ECO:0000313" key="2">
    <source>
        <dbReference type="Proteomes" id="UP000499080"/>
    </source>
</evidence>
<reference evidence="1 2" key="1">
    <citation type="journal article" date="2019" name="Sci. Rep.">
        <title>Orb-weaving spider Araneus ventricosus genome elucidates the spidroin gene catalogue.</title>
        <authorList>
            <person name="Kono N."/>
            <person name="Nakamura H."/>
            <person name="Ohtoshi R."/>
            <person name="Moran D.A.P."/>
            <person name="Shinohara A."/>
            <person name="Yoshida Y."/>
            <person name="Fujiwara M."/>
            <person name="Mori M."/>
            <person name="Tomita M."/>
            <person name="Arakawa K."/>
        </authorList>
    </citation>
    <scope>NUCLEOTIDE SEQUENCE [LARGE SCALE GENOMIC DNA]</scope>
</reference>
<accession>A0A4Y2H3I7</accession>
<keyword evidence="2" id="KW-1185">Reference proteome</keyword>
<dbReference type="AlphaFoldDB" id="A0A4Y2H3I7"/>
<sequence>MLACSFPFSVRNDFAESQFPSRDNRHEKVFRFVFHSVLGFRASVYPATKAYRYAPPFLLSPDICSPLRQEPEVSMNVAVAIETISKQLHGLRNRQMFCSNPDVYCISLCKQQ</sequence>
<dbReference type="Proteomes" id="UP000499080">
    <property type="component" value="Unassembled WGS sequence"/>
</dbReference>
<dbReference type="EMBL" id="BGPR01101720">
    <property type="protein sequence ID" value="GBM60650.1"/>
    <property type="molecule type" value="Genomic_DNA"/>
</dbReference>
<comment type="caution">
    <text evidence="1">The sequence shown here is derived from an EMBL/GenBank/DDBJ whole genome shotgun (WGS) entry which is preliminary data.</text>
</comment>
<gene>
    <name evidence="1" type="ORF">AVEN_10489_1</name>
</gene>
<protein>
    <submittedName>
        <fullName evidence="1">Uncharacterized protein</fullName>
    </submittedName>
</protein>